<feature type="coiled-coil region" evidence="3">
    <location>
        <begin position="62"/>
        <end position="115"/>
    </location>
</feature>
<organism evidence="5 6">
    <name type="scientific">Roseovarius aestuarii</name>
    <dbReference type="NCBI Taxonomy" id="475083"/>
    <lineage>
        <taxon>Bacteria</taxon>
        <taxon>Pseudomonadati</taxon>
        <taxon>Pseudomonadota</taxon>
        <taxon>Alphaproteobacteria</taxon>
        <taxon>Rhodobacterales</taxon>
        <taxon>Roseobacteraceae</taxon>
        <taxon>Roseovarius</taxon>
    </lineage>
</organism>
<dbReference type="InterPro" id="IPR024930">
    <property type="entry name" value="Skp_dom_sf"/>
</dbReference>
<dbReference type="RefSeq" id="WP_085800161.1">
    <property type="nucleotide sequence ID" value="NZ_FWXB01000006.1"/>
</dbReference>
<sequence>MTYRSLVLASAFAVSLLGATAPQTTVAQEQEAPVKIAVVNIDQVIAQSAAGAALGEKLNAFQEEAQGQVAEQQKYIQDLRQKISDGVNSEDQAQLVNLRKQFEDATVQLRRFSDDKQREAQKIRAEGMQEIQKQFDPVFTAIQEEFNYDLILNKQTGVVLLVGERVDITQMVIDRLQ</sequence>
<evidence type="ECO:0000313" key="5">
    <source>
        <dbReference type="EMBL" id="SMC12209.1"/>
    </source>
</evidence>
<evidence type="ECO:0000256" key="1">
    <source>
        <dbReference type="ARBA" id="ARBA00009091"/>
    </source>
</evidence>
<evidence type="ECO:0000256" key="3">
    <source>
        <dbReference type="SAM" id="Coils"/>
    </source>
</evidence>
<dbReference type="PANTHER" id="PTHR35089">
    <property type="entry name" value="CHAPERONE PROTEIN SKP"/>
    <property type="match status" value="1"/>
</dbReference>
<protein>
    <submittedName>
        <fullName evidence="5">Outer membrane protein (OmpH-like)</fullName>
    </submittedName>
</protein>
<feature type="chain" id="PRO_5012349413" evidence="4">
    <location>
        <begin position="28"/>
        <end position="177"/>
    </location>
</feature>
<accession>A0A1X7BSM4</accession>
<dbReference type="SUPFAM" id="SSF111384">
    <property type="entry name" value="OmpH-like"/>
    <property type="match status" value="1"/>
</dbReference>
<comment type="similarity">
    <text evidence="1">Belongs to the Skp family.</text>
</comment>
<dbReference type="EMBL" id="FWXB01000006">
    <property type="protein sequence ID" value="SMC12209.1"/>
    <property type="molecule type" value="Genomic_DNA"/>
</dbReference>
<feature type="signal peptide" evidence="4">
    <location>
        <begin position="1"/>
        <end position="27"/>
    </location>
</feature>
<keyword evidence="2 4" id="KW-0732">Signal</keyword>
<name>A0A1X7BSM4_9RHOB</name>
<dbReference type="GO" id="GO:0051082">
    <property type="term" value="F:unfolded protein binding"/>
    <property type="evidence" value="ECO:0007669"/>
    <property type="project" value="InterPro"/>
</dbReference>
<reference evidence="5 6" key="1">
    <citation type="submission" date="2017-03" db="EMBL/GenBank/DDBJ databases">
        <authorList>
            <person name="Afonso C.L."/>
            <person name="Miller P.J."/>
            <person name="Scott M.A."/>
            <person name="Spackman E."/>
            <person name="Goraichik I."/>
            <person name="Dimitrov K.M."/>
            <person name="Suarez D.L."/>
            <person name="Swayne D.E."/>
        </authorList>
    </citation>
    <scope>NUCLEOTIDE SEQUENCE [LARGE SCALE GENOMIC DNA]</scope>
    <source>
        <strain evidence="5 6">CECT 7745</strain>
    </source>
</reference>
<evidence type="ECO:0000256" key="2">
    <source>
        <dbReference type="ARBA" id="ARBA00022729"/>
    </source>
</evidence>
<dbReference type="Proteomes" id="UP000193224">
    <property type="component" value="Unassembled WGS sequence"/>
</dbReference>
<evidence type="ECO:0000313" key="6">
    <source>
        <dbReference type="Proteomes" id="UP000193224"/>
    </source>
</evidence>
<proteinExistence type="inferred from homology"/>
<dbReference type="Pfam" id="PF03938">
    <property type="entry name" value="OmpH"/>
    <property type="match status" value="1"/>
</dbReference>
<dbReference type="GO" id="GO:0005829">
    <property type="term" value="C:cytosol"/>
    <property type="evidence" value="ECO:0007669"/>
    <property type="project" value="TreeGrafter"/>
</dbReference>
<evidence type="ECO:0000256" key="4">
    <source>
        <dbReference type="SAM" id="SignalP"/>
    </source>
</evidence>
<keyword evidence="6" id="KW-1185">Reference proteome</keyword>
<dbReference type="InterPro" id="IPR005632">
    <property type="entry name" value="Chaperone_Skp"/>
</dbReference>
<dbReference type="PANTHER" id="PTHR35089:SF1">
    <property type="entry name" value="CHAPERONE PROTEIN SKP"/>
    <property type="match status" value="1"/>
</dbReference>
<dbReference type="GO" id="GO:0050821">
    <property type="term" value="P:protein stabilization"/>
    <property type="evidence" value="ECO:0007669"/>
    <property type="project" value="TreeGrafter"/>
</dbReference>
<dbReference type="SMART" id="SM00935">
    <property type="entry name" value="OmpH"/>
    <property type="match status" value="1"/>
</dbReference>
<dbReference type="AlphaFoldDB" id="A0A1X7BSM4"/>
<gene>
    <name evidence="5" type="ORF">ROA7745_02032</name>
</gene>
<keyword evidence="3" id="KW-0175">Coiled coil</keyword>
<dbReference type="Gene3D" id="3.30.910.20">
    <property type="entry name" value="Skp domain"/>
    <property type="match status" value="1"/>
</dbReference>